<proteinExistence type="predicted"/>
<dbReference type="Proteomes" id="UP001371218">
    <property type="component" value="Unassembled WGS sequence"/>
</dbReference>
<keyword evidence="6" id="KW-1185">Reference proteome</keyword>
<evidence type="ECO:0000256" key="3">
    <source>
        <dbReference type="ARBA" id="ARBA00022840"/>
    </source>
</evidence>
<dbReference type="Pfam" id="PF12399">
    <property type="entry name" value="BCA_ABC_TP_C"/>
    <property type="match status" value="1"/>
</dbReference>
<evidence type="ECO:0000313" key="6">
    <source>
        <dbReference type="Proteomes" id="UP001371218"/>
    </source>
</evidence>
<keyword evidence="1" id="KW-0813">Transport</keyword>
<reference evidence="5 6" key="1">
    <citation type="submission" date="2024-04" db="EMBL/GenBank/DDBJ databases">
        <title>Novel species of the genus Ideonella isolated from streams.</title>
        <authorList>
            <person name="Lu H."/>
        </authorList>
    </citation>
    <scope>NUCLEOTIDE SEQUENCE [LARGE SCALE GENOMIC DNA]</scope>
    <source>
        <strain evidence="5 6">DXS29W</strain>
    </source>
</reference>
<dbReference type="RefSeq" id="WP_341423957.1">
    <property type="nucleotide sequence ID" value="NZ_JBBUTG010000001.1"/>
</dbReference>
<dbReference type="Gene3D" id="3.40.50.300">
    <property type="entry name" value="P-loop containing nucleotide triphosphate hydrolases"/>
    <property type="match status" value="1"/>
</dbReference>
<keyword evidence="3 5" id="KW-0067">ATP-binding</keyword>
<dbReference type="EMBL" id="JBBUTG010000001">
    <property type="protein sequence ID" value="MEK8029620.1"/>
    <property type="molecule type" value="Genomic_DNA"/>
</dbReference>
<evidence type="ECO:0000256" key="2">
    <source>
        <dbReference type="ARBA" id="ARBA00022741"/>
    </source>
</evidence>
<feature type="domain" description="ABC transporter" evidence="4">
    <location>
        <begin position="6"/>
        <end position="247"/>
    </location>
</feature>
<dbReference type="SUPFAM" id="SSF52540">
    <property type="entry name" value="P-loop containing nucleoside triphosphate hydrolases"/>
    <property type="match status" value="1"/>
</dbReference>
<protein>
    <submittedName>
        <fullName evidence="5">ABC transporter ATP-binding protein</fullName>
    </submittedName>
</protein>
<dbReference type="GO" id="GO:0005524">
    <property type="term" value="F:ATP binding"/>
    <property type="evidence" value="ECO:0007669"/>
    <property type="project" value="UniProtKB-KW"/>
</dbReference>
<dbReference type="CDD" id="cd03219">
    <property type="entry name" value="ABC_Mj1267_LivG_branched"/>
    <property type="match status" value="1"/>
</dbReference>
<comment type="caution">
    <text evidence="5">The sequence shown here is derived from an EMBL/GenBank/DDBJ whole genome shotgun (WGS) entry which is preliminary data.</text>
</comment>
<accession>A0ABU9BI35</accession>
<keyword evidence="2" id="KW-0547">Nucleotide-binding</keyword>
<dbReference type="InterPro" id="IPR003439">
    <property type="entry name" value="ABC_transporter-like_ATP-bd"/>
</dbReference>
<gene>
    <name evidence="5" type="ORF">AACH06_02210</name>
</gene>
<dbReference type="Pfam" id="PF00005">
    <property type="entry name" value="ABC_tran"/>
    <property type="match status" value="1"/>
</dbReference>
<sequence length="249" mass="26579">MSAPLLRCEGLTRRWGGLVAVDRVSLDFAQGQVHAVIGTNGAGKSTLINMLSGEIAASAGRVELQGQDVTSWAQPRRARAGLGRSYQRNTIFPGFSVLENCRLAAQAAHQRPWAWWQSAAHCGRSLDAAHRAASRAGLQPVLDRPAGLLSHGQKRQLEIAMCLATSPTVLLLDEPLAGMGAEETERMLALLADLRPSHATLLVEHDMDAVFRIADWITVMVNGAVVASAVPESIRNDPAVQAAYLGGHG</sequence>
<dbReference type="PANTHER" id="PTHR45772:SF2">
    <property type="entry name" value="ABC TRANSPORTER ATP-BINDING PROTEIN"/>
    <property type="match status" value="1"/>
</dbReference>
<dbReference type="InterPro" id="IPR032823">
    <property type="entry name" value="BCA_ABC_TP_C"/>
</dbReference>
<organism evidence="5 6">
    <name type="scientific">Ideonella lacteola</name>
    <dbReference type="NCBI Taxonomy" id="2984193"/>
    <lineage>
        <taxon>Bacteria</taxon>
        <taxon>Pseudomonadati</taxon>
        <taxon>Pseudomonadota</taxon>
        <taxon>Betaproteobacteria</taxon>
        <taxon>Burkholderiales</taxon>
        <taxon>Sphaerotilaceae</taxon>
        <taxon>Ideonella</taxon>
    </lineage>
</organism>
<name>A0ABU9BI35_9BURK</name>
<evidence type="ECO:0000313" key="5">
    <source>
        <dbReference type="EMBL" id="MEK8029620.1"/>
    </source>
</evidence>
<dbReference type="InterPro" id="IPR051120">
    <property type="entry name" value="ABC_AA/LPS_Transport"/>
</dbReference>
<evidence type="ECO:0000256" key="1">
    <source>
        <dbReference type="ARBA" id="ARBA00022448"/>
    </source>
</evidence>
<dbReference type="PANTHER" id="PTHR45772">
    <property type="entry name" value="CONSERVED COMPONENT OF ABC TRANSPORTER FOR NATURAL AMINO ACIDS-RELATED"/>
    <property type="match status" value="1"/>
</dbReference>
<dbReference type="PROSITE" id="PS50893">
    <property type="entry name" value="ABC_TRANSPORTER_2"/>
    <property type="match status" value="1"/>
</dbReference>
<evidence type="ECO:0000259" key="4">
    <source>
        <dbReference type="PROSITE" id="PS50893"/>
    </source>
</evidence>
<dbReference type="InterPro" id="IPR027417">
    <property type="entry name" value="P-loop_NTPase"/>
</dbReference>